<dbReference type="EMBL" id="JAACAK010000046">
    <property type="protein sequence ID" value="NIR74512.1"/>
    <property type="molecule type" value="Genomic_DNA"/>
</dbReference>
<sequence>MAGKGGPFERKSKVASEIPTASMADIAFLLLIFFMVSTTIRREQDRDLVFPKAEATQKIDEKRKNILHVWIEPDGEVYINDRNIPMDLVAETVLPLYRESDRRLMVAIRGDRDVPYRFVNAVTEQLREANAVRVFFHTDKESRVRRERR</sequence>
<keyword evidence="7" id="KW-0653">Protein transport</keyword>
<organism evidence="9 10">
    <name type="scientific">Candidatus Kutchimonas denitrificans</name>
    <dbReference type="NCBI Taxonomy" id="3056748"/>
    <lineage>
        <taxon>Bacteria</taxon>
        <taxon>Pseudomonadati</taxon>
        <taxon>Gemmatimonadota</taxon>
        <taxon>Gemmatimonadia</taxon>
        <taxon>Candidatus Palauibacterales</taxon>
        <taxon>Candidatus Palauibacteraceae</taxon>
        <taxon>Candidatus Kutchimonas</taxon>
    </lineage>
</organism>
<dbReference type="GO" id="GO:0022857">
    <property type="term" value="F:transmembrane transporter activity"/>
    <property type="evidence" value="ECO:0007669"/>
    <property type="project" value="InterPro"/>
</dbReference>
<evidence type="ECO:0000256" key="6">
    <source>
        <dbReference type="ARBA" id="ARBA00023136"/>
    </source>
</evidence>
<dbReference type="InterPro" id="IPR003400">
    <property type="entry name" value="ExbD"/>
</dbReference>
<evidence type="ECO:0000313" key="10">
    <source>
        <dbReference type="Proteomes" id="UP000702544"/>
    </source>
</evidence>
<keyword evidence="7" id="KW-0813">Transport</keyword>
<proteinExistence type="inferred from homology"/>
<dbReference type="Pfam" id="PF02472">
    <property type="entry name" value="ExbD"/>
    <property type="match status" value="1"/>
</dbReference>
<keyword evidence="5 8" id="KW-1133">Transmembrane helix</keyword>
<keyword evidence="6 8" id="KW-0472">Membrane</keyword>
<dbReference type="PANTHER" id="PTHR30558">
    <property type="entry name" value="EXBD MEMBRANE COMPONENT OF PMF-DRIVEN MACROMOLECULE IMPORT SYSTEM"/>
    <property type="match status" value="1"/>
</dbReference>
<reference evidence="9 10" key="1">
    <citation type="submission" date="2020-01" db="EMBL/GenBank/DDBJ databases">
        <title>Genomes assembled from Gulf of Kutch pelagic sediment metagenomes.</title>
        <authorList>
            <person name="Chandrashekar M."/>
            <person name="Mahajan M.S."/>
            <person name="Dave K.J."/>
            <person name="Vatsa P."/>
            <person name="Nathani N.M."/>
        </authorList>
    </citation>
    <scope>NUCLEOTIDE SEQUENCE [LARGE SCALE GENOMIC DNA]</scope>
    <source>
        <strain evidence="9">KS3-K002</strain>
    </source>
</reference>
<name>A0AAE4Z8N2_9BACT</name>
<evidence type="ECO:0000256" key="8">
    <source>
        <dbReference type="SAM" id="Phobius"/>
    </source>
</evidence>
<keyword evidence="4 7" id="KW-0812">Transmembrane</keyword>
<dbReference type="Gene3D" id="3.30.420.270">
    <property type="match status" value="1"/>
</dbReference>
<feature type="transmembrane region" description="Helical" evidence="8">
    <location>
        <begin position="20"/>
        <end position="40"/>
    </location>
</feature>
<protein>
    <submittedName>
        <fullName evidence="9">Biopolymer transporter ExbD</fullName>
    </submittedName>
</protein>
<evidence type="ECO:0000256" key="3">
    <source>
        <dbReference type="ARBA" id="ARBA00022475"/>
    </source>
</evidence>
<evidence type="ECO:0000313" key="9">
    <source>
        <dbReference type="EMBL" id="NIR74512.1"/>
    </source>
</evidence>
<evidence type="ECO:0000256" key="2">
    <source>
        <dbReference type="ARBA" id="ARBA00005811"/>
    </source>
</evidence>
<comment type="caution">
    <text evidence="9">The sequence shown here is derived from an EMBL/GenBank/DDBJ whole genome shotgun (WGS) entry which is preliminary data.</text>
</comment>
<evidence type="ECO:0000256" key="7">
    <source>
        <dbReference type="RuleBase" id="RU003879"/>
    </source>
</evidence>
<dbReference type="Proteomes" id="UP000702544">
    <property type="component" value="Unassembled WGS sequence"/>
</dbReference>
<dbReference type="GO" id="GO:0015031">
    <property type="term" value="P:protein transport"/>
    <property type="evidence" value="ECO:0007669"/>
    <property type="project" value="UniProtKB-KW"/>
</dbReference>
<keyword evidence="3" id="KW-1003">Cell membrane</keyword>
<comment type="subcellular location">
    <subcellularLocation>
        <location evidence="1">Cell membrane</location>
        <topology evidence="1">Single-pass membrane protein</topology>
    </subcellularLocation>
    <subcellularLocation>
        <location evidence="7">Cell membrane</location>
        <topology evidence="7">Single-pass type II membrane protein</topology>
    </subcellularLocation>
</comment>
<dbReference type="PANTHER" id="PTHR30558:SF3">
    <property type="entry name" value="BIOPOLYMER TRANSPORT PROTEIN EXBD-RELATED"/>
    <property type="match status" value="1"/>
</dbReference>
<evidence type="ECO:0000256" key="4">
    <source>
        <dbReference type="ARBA" id="ARBA00022692"/>
    </source>
</evidence>
<comment type="similarity">
    <text evidence="2 7">Belongs to the ExbD/TolR family.</text>
</comment>
<evidence type="ECO:0000256" key="5">
    <source>
        <dbReference type="ARBA" id="ARBA00022989"/>
    </source>
</evidence>
<evidence type="ECO:0000256" key="1">
    <source>
        <dbReference type="ARBA" id="ARBA00004162"/>
    </source>
</evidence>
<dbReference type="GO" id="GO:0005886">
    <property type="term" value="C:plasma membrane"/>
    <property type="evidence" value="ECO:0007669"/>
    <property type="project" value="UniProtKB-SubCell"/>
</dbReference>
<dbReference type="AlphaFoldDB" id="A0AAE4Z8N2"/>
<gene>
    <name evidence="9" type="ORF">GWO12_05300</name>
</gene>
<accession>A0AAE4Z8N2</accession>